<gene>
    <name evidence="2" type="ORF">V5O48_015803</name>
</gene>
<reference evidence="2 3" key="1">
    <citation type="submission" date="2024-02" db="EMBL/GenBank/DDBJ databases">
        <title>A draft genome for the cacao thread blight pathogen Marasmius crinis-equi.</title>
        <authorList>
            <person name="Cohen S.P."/>
            <person name="Baruah I.K."/>
            <person name="Amoako-Attah I."/>
            <person name="Bukari Y."/>
            <person name="Meinhardt L.W."/>
            <person name="Bailey B.A."/>
        </authorList>
    </citation>
    <scope>NUCLEOTIDE SEQUENCE [LARGE SCALE GENOMIC DNA]</scope>
    <source>
        <strain evidence="2 3">GH-76</strain>
    </source>
</reference>
<protein>
    <submittedName>
        <fullName evidence="2">Uncharacterized protein</fullName>
    </submittedName>
</protein>
<proteinExistence type="predicted"/>
<keyword evidence="3" id="KW-1185">Reference proteome</keyword>
<keyword evidence="1" id="KW-1133">Transmembrane helix</keyword>
<accession>A0ABR3ETH4</accession>
<dbReference type="Proteomes" id="UP001465976">
    <property type="component" value="Unassembled WGS sequence"/>
</dbReference>
<sequence>MAQQSILLSISSSASIMGGILAVASRAVEPKSTLSLVLAIIAGGLVILGGVVSLSALYSCRHTSLTSNAAGIGRGLGPV</sequence>
<organism evidence="2 3">
    <name type="scientific">Marasmius crinis-equi</name>
    <dbReference type="NCBI Taxonomy" id="585013"/>
    <lineage>
        <taxon>Eukaryota</taxon>
        <taxon>Fungi</taxon>
        <taxon>Dikarya</taxon>
        <taxon>Basidiomycota</taxon>
        <taxon>Agaricomycotina</taxon>
        <taxon>Agaricomycetes</taxon>
        <taxon>Agaricomycetidae</taxon>
        <taxon>Agaricales</taxon>
        <taxon>Marasmiineae</taxon>
        <taxon>Marasmiaceae</taxon>
        <taxon>Marasmius</taxon>
    </lineage>
</organism>
<name>A0ABR3ETH4_9AGAR</name>
<dbReference type="EMBL" id="JBAHYK010001970">
    <property type="protein sequence ID" value="KAL0566218.1"/>
    <property type="molecule type" value="Genomic_DNA"/>
</dbReference>
<comment type="caution">
    <text evidence="2">The sequence shown here is derived from an EMBL/GenBank/DDBJ whole genome shotgun (WGS) entry which is preliminary data.</text>
</comment>
<evidence type="ECO:0000313" key="3">
    <source>
        <dbReference type="Proteomes" id="UP001465976"/>
    </source>
</evidence>
<evidence type="ECO:0000313" key="2">
    <source>
        <dbReference type="EMBL" id="KAL0566218.1"/>
    </source>
</evidence>
<keyword evidence="1" id="KW-0812">Transmembrane</keyword>
<keyword evidence="1" id="KW-0472">Membrane</keyword>
<evidence type="ECO:0000256" key="1">
    <source>
        <dbReference type="SAM" id="Phobius"/>
    </source>
</evidence>
<feature type="transmembrane region" description="Helical" evidence="1">
    <location>
        <begin position="36"/>
        <end position="58"/>
    </location>
</feature>
<feature type="transmembrane region" description="Helical" evidence="1">
    <location>
        <begin position="6"/>
        <end position="24"/>
    </location>
</feature>